<proteinExistence type="predicted"/>
<sequence>MHQEIHESCFRKIKITHAPKEMSLEFCLMKSFKDRRNQQLKSYLNCRREQCHSTSDAKPCKVGTVRICHLGGAMVLLHARKCEGGSGHGKDNGGWKMLKEDFDW</sequence>
<keyword evidence="2" id="KW-1185">Reference proteome</keyword>
<dbReference type="Proteomes" id="UP001358586">
    <property type="component" value="Chromosome 10"/>
</dbReference>
<dbReference type="EMBL" id="JARKNE010000010">
    <property type="protein sequence ID" value="KAK5794163.1"/>
    <property type="molecule type" value="Genomic_DNA"/>
</dbReference>
<organism evidence="1 2">
    <name type="scientific">Gossypium arboreum</name>
    <name type="common">Tree cotton</name>
    <name type="synonym">Gossypium nanking</name>
    <dbReference type="NCBI Taxonomy" id="29729"/>
    <lineage>
        <taxon>Eukaryota</taxon>
        <taxon>Viridiplantae</taxon>
        <taxon>Streptophyta</taxon>
        <taxon>Embryophyta</taxon>
        <taxon>Tracheophyta</taxon>
        <taxon>Spermatophyta</taxon>
        <taxon>Magnoliopsida</taxon>
        <taxon>eudicotyledons</taxon>
        <taxon>Gunneridae</taxon>
        <taxon>Pentapetalae</taxon>
        <taxon>rosids</taxon>
        <taxon>malvids</taxon>
        <taxon>Malvales</taxon>
        <taxon>Malvaceae</taxon>
        <taxon>Malvoideae</taxon>
        <taxon>Gossypium</taxon>
    </lineage>
</organism>
<gene>
    <name evidence="1" type="ORF">PVK06_035372</name>
</gene>
<evidence type="ECO:0000313" key="2">
    <source>
        <dbReference type="Proteomes" id="UP001358586"/>
    </source>
</evidence>
<name>A0ABR0NJP7_GOSAR</name>
<comment type="caution">
    <text evidence="1">The sequence shown here is derived from an EMBL/GenBank/DDBJ whole genome shotgun (WGS) entry which is preliminary data.</text>
</comment>
<accession>A0ABR0NJP7</accession>
<evidence type="ECO:0000313" key="1">
    <source>
        <dbReference type="EMBL" id="KAK5794163.1"/>
    </source>
</evidence>
<reference evidence="1 2" key="1">
    <citation type="submission" date="2023-03" db="EMBL/GenBank/DDBJ databases">
        <title>WGS of Gossypium arboreum.</title>
        <authorList>
            <person name="Yu D."/>
        </authorList>
    </citation>
    <scope>NUCLEOTIDE SEQUENCE [LARGE SCALE GENOMIC DNA]</scope>
    <source>
        <tissue evidence="1">Leaf</tissue>
    </source>
</reference>
<protein>
    <submittedName>
        <fullName evidence="1">Uncharacterized protein</fullName>
    </submittedName>
</protein>